<organism evidence="5 6">
    <name type="scientific">Acetobacterium malicum</name>
    <dbReference type="NCBI Taxonomy" id="52692"/>
    <lineage>
        <taxon>Bacteria</taxon>
        <taxon>Bacillati</taxon>
        <taxon>Bacillota</taxon>
        <taxon>Clostridia</taxon>
        <taxon>Eubacteriales</taxon>
        <taxon>Eubacteriaceae</taxon>
        <taxon>Acetobacterium</taxon>
    </lineage>
</organism>
<dbReference type="PANTHER" id="PTHR11715:SF3">
    <property type="entry name" value="GLYCINE CLEAVAGE SYSTEM H PROTEIN-RELATED"/>
    <property type="match status" value="1"/>
</dbReference>
<dbReference type="CDD" id="cd06848">
    <property type="entry name" value="GCS_H"/>
    <property type="match status" value="1"/>
</dbReference>
<dbReference type="InterPro" id="IPR002930">
    <property type="entry name" value="GCV_H"/>
</dbReference>
<comment type="function">
    <text evidence="3">The glycine cleavage system catalyzes the degradation of glycine. The H protein shuttles the methylamine group of glycine from the P protein to the T protein.</text>
</comment>
<dbReference type="RefSeq" id="WP_186894640.1">
    <property type="nucleotide sequence ID" value="NZ_WJBE01000011.1"/>
</dbReference>
<gene>
    <name evidence="3 5" type="primary">gcvH</name>
    <name evidence="5" type="ORF">GH811_12320</name>
</gene>
<comment type="cofactor">
    <cofactor evidence="3">
        <name>(R)-lipoate</name>
        <dbReference type="ChEBI" id="CHEBI:83088"/>
    </cofactor>
    <text evidence="3">Binds 1 lipoyl cofactor covalently.</text>
</comment>
<comment type="caution">
    <text evidence="5">The sequence shown here is derived from an EMBL/GenBank/DDBJ whole genome shotgun (WGS) entry which is preliminary data.</text>
</comment>
<name>A0ABR6YZA3_9FIRM</name>
<dbReference type="NCBIfam" id="TIGR00527">
    <property type="entry name" value="gcvH"/>
    <property type="match status" value="1"/>
</dbReference>
<dbReference type="InterPro" id="IPR011053">
    <property type="entry name" value="Single_hybrid_motif"/>
</dbReference>
<evidence type="ECO:0000256" key="1">
    <source>
        <dbReference type="ARBA" id="ARBA00009249"/>
    </source>
</evidence>
<dbReference type="PROSITE" id="PS00189">
    <property type="entry name" value="LIPOYL"/>
    <property type="match status" value="1"/>
</dbReference>
<keyword evidence="2 3" id="KW-0450">Lipoyl</keyword>
<feature type="domain" description="Lipoyl-binding" evidence="4">
    <location>
        <begin position="22"/>
        <end position="103"/>
    </location>
</feature>
<dbReference type="Proteomes" id="UP000622405">
    <property type="component" value="Unassembled WGS sequence"/>
</dbReference>
<dbReference type="PROSITE" id="PS50968">
    <property type="entry name" value="BIOTINYL_LIPOYL"/>
    <property type="match status" value="1"/>
</dbReference>
<dbReference type="InterPro" id="IPR033753">
    <property type="entry name" value="GCV_H/Fam206"/>
</dbReference>
<proteinExistence type="inferred from homology"/>
<dbReference type="InterPro" id="IPR000089">
    <property type="entry name" value="Biotin_lipoyl"/>
</dbReference>
<dbReference type="InterPro" id="IPR017453">
    <property type="entry name" value="GCV_H_sub"/>
</dbReference>
<evidence type="ECO:0000313" key="5">
    <source>
        <dbReference type="EMBL" id="MBC3900404.1"/>
    </source>
</evidence>
<dbReference type="Pfam" id="PF01597">
    <property type="entry name" value="GCV_H"/>
    <property type="match status" value="1"/>
</dbReference>
<dbReference type="EMBL" id="WJBE01000011">
    <property type="protein sequence ID" value="MBC3900404.1"/>
    <property type="molecule type" value="Genomic_DNA"/>
</dbReference>
<sequence length="125" mass="13813">MKIVEGLKYSKDHEWVKVEGNLATIGITDFAQHSLGDIVYIELPEIGDTIGKDETFGVVESVKAASDVYLPVSGTIVKINEALVDEPELVNVDAFENWMVCVEMDNLTELDELMDAAAYETICNE</sequence>
<evidence type="ECO:0000256" key="3">
    <source>
        <dbReference type="HAMAP-Rule" id="MF_00272"/>
    </source>
</evidence>
<evidence type="ECO:0000256" key="2">
    <source>
        <dbReference type="ARBA" id="ARBA00022823"/>
    </source>
</evidence>
<protein>
    <recommendedName>
        <fullName evidence="3">Glycine cleavage system H protein</fullName>
    </recommendedName>
</protein>
<dbReference type="Gene3D" id="2.40.50.100">
    <property type="match status" value="1"/>
</dbReference>
<accession>A0ABR6YZA3</accession>
<evidence type="ECO:0000259" key="4">
    <source>
        <dbReference type="PROSITE" id="PS50968"/>
    </source>
</evidence>
<reference evidence="5 6" key="1">
    <citation type="journal article" date="2020" name="mSystems">
        <title>Defining Genomic and Predicted Metabolic Features of the Acetobacterium Genus.</title>
        <authorList>
            <person name="Ross D.E."/>
            <person name="Marshall C.W."/>
            <person name="Gulliver D."/>
            <person name="May H.D."/>
            <person name="Norman R.S."/>
        </authorList>
    </citation>
    <scope>NUCLEOTIDE SEQUENCE [LARGE SCALE GENOMIC DNA]</scope>
    <source>
        <strain evidence="5 6">DSM 4132</strain>
    </source>
</reference>
<comment type="subunit">
    <text evidence="3">The glycine cleavage system is composed of four proteins: P, T, L and H.</text>
</comment>
<dbReference type="NCBIfam" id="NF002270">
    <property type="entry name" value="PRK01202.1"/>
    <property type="match status" value="1"/>
</dbReference>
<keyword evidence="6" id="KW-1185">Reference proteome</keyword>
<comment type="similarity">
    <text evidence="1 3">Belongs to the GcvH family.</text>
</comment>
<feature type="modified residue" description="N6-lipoyllysine" evidence="3">
    <location>
        <position position="63"/>
    </location>
</feature>
<dbReference type="InterPro" id="IPR003016">
    <property type="entry name" value="2-oxoA_DH_lipoyl-BS"/>
</dbReference>
<dbReference type="SUPFAM" id="SSF51230">
    <property type="entry name" value="Single hybrid motif"/>
    <property type="match status" value="1"/>
</dbReference>
<dbReference type="PANTHER" id="PTHR11715">
    <property type="entry name" value="GLYCINE CLEAVAGE SYSTEM H PROTEIN"/>
    <property type="match status" value="1"/>
</dbReference>
<dbReference type="HAMAP" id="MF_00272">
    <property type="entry name" value="GcvH"/>
    <property type="match status" value="1"/>
</dbReference>
<evidence type="ECO:0000313" key="6">
    <source>
        <dbReference type="Proteomes" id="UP000622405"/>
    </source>
</evidence>